<evidence type="ECO:0000313" key="4">
    <source>
        <dbReference type="Proteomes" id="UP001341840"/>
    </source>
</evidence>
<comment type="caution">
    <text evidence="3">The sequence shown here is derived from an EMBL/GenBank/DDBJ whole genome shotgun (WGS) entry which is preliminary data.</text>
</comment>
<name>A0ABU6TT19_9FABA</name>
<accession>A0ABU6TT19</accession>
<sequence>MLGDSDFTIELHHVGRFHDLGNFLEYLGGDVVVCIFRLHFELDEWSVQEIVSELRKLGYKGYAKIWCCAPGYQINSGLRVLMSDGDAMKMGRLLVSQSIRHCSIYVVDGCREGNEVEITSTEEDYVPSREDYNDTDEGLLEVEVEGEPEPSNEDDKFDDSVDDCDHDDHFGFEVEDEGNGGATSNAFSGFIGPLNENVNGQGGGDEDGVDDAGEKAGVGGDDVHDAADEDVDSEISEGYETEEIGSYEGNSNDMIKKKRYPKYNTAEMHKNYEFQGEDMKLGTVIQCIQDKYMANISVTKAYWARRKEREEVHGRAISQYGWQTHRLLH</sequence>
<dbReference type="Pfam" id="PF26130">
    <property type="entry name" value="PB1-like"/>
    <property type="match status" value="1"/>
</dbReference>
<dbReference type="EMBL" id="JASCZI010092159">
    <property type="protein sequence ID" value="MED6151971.1"/>
    <property type="molecule type" value="Genomic_DNA"/>
</dbReference>
<organism evidence="3 4">
    <name type="scientific">Stylosanthes scabra</name>
    <dbReference type="NCBI Taxonomy" id="79078"/>
    <lineage>
        <taxon>Eukaryota</taxon>
        <taxon>Viridiplantae</taxon>
        <taxon>Streptophyta</taxon>
        <taxon>Embryophyta</taxon>
        <taxon>Tracheophyta</taxon>
        <taxon>Spermatophyta</taxon>
        <taxon>Magnoliopsida</taxon>
        <taxon>eudicotyledons</taxon>
        <taxon>Gunneridae</taxon>
        <taxon>Pentapetalae</taxon>
        <taxon>rosids</taxon>
        <taxon>fabids</taxon>
        <taxon>Fabales</taxon>
        <taxon>Fabaceae</taxon>
        <taxon>Papilionoideae</taxon>
        <taxon>50 kb inversion clade</taxon>
        <taxon>dalbergioids sensu lato</taxon>
        <taxon>Dalbergieae</taxon>
        <taxon>Pterocarpus clade</taxon>
        <taxon>Stylosanthes</taxon>
    </lineage>
</organism>
<feature type="region of interest" description="Disordered" evidence="1">
    <location>
        <begin position="195"/>
        <end position="229"/>
    </location>
</feature>
<evidence type="ECO:0000259" key="2">
    <source>
        <dbReference type="Pfam" id="PF26130"/>
    </source>
</evidence>
<gene>
    <name evidence="3" type="ORF">PIB30_087408</name>
</gene>
<keyword evidence="4" id="KW-1185">Reference proteome</keyword>
<feature type="domain" description="PB1-like" evidence="2">
    <location>
        <begin position="4"/>
        <end position="98"/>
    </location>
</feature>
<protein>
    <recommendedName>
        <fullName evidence="2">PB1-like domain-containing protein</fullName>
    </recommendedName>
</protein>
<dbReference type="InterPro" id="IPR058594">
    <property type="entry name" value="PB1-like_dom_pln"/>
</dbReference>
<evidence type="ECO:0000313" key="3">
    <source>
        <dbReference type="EMBL" id="MED6151971.1"/>
    </source>
</evidence>
<reference evidence="3 4" key="1">
    <citation type="journal article" date="2023" name="Plants (Basel)">
        <title>Bridging the Gap: Combining Genomics and Transcriptomics Approaches to Understand Stylosanthes scabra, an Orphan Legume from the Brazilian Caatinga.</title>
        <authorList>
            <person name="Ferreira-Neto J.R.C."/>
            <person name="da Silva M.D."/>
            <person name="Binneck E."/>
            <person name="de Melo N.F."/>
            <person name="da Silva R.H."/>
            <person name="de Melo A.L.T.M."/>
            <person name="Pandolfi V."/>
            <person name="Bustamante F.O."/>
            <person name="Brasileiro-Vidal A.C."/>
            <person name="Benko-Iseppon A.M."/>
        </authorList>
    </citation>
    <scope>NUCLEOTIDE SEQUENCE [LARGE SCALE GENOMIC DNA]</scope>
    <source>
        <tissue evidence="3">Leaves</tissue>
    </source>
</reference>
<evidence type="ECO:0000256" key="1">
    <source>
        <dbReference type="SAM" id="MobiDB-lite"/>
    </source>
</evidence>
<dbReference type="Proteomes" id="UP001341840">
    <property type="component" value="Unassembled WGS sequence"/>
</dbReference>
<proteinExistence type="predicted"/>